<dbReference type="EMBL" id="ML992501">
    <property type="protein sequence ID" value="KAF2227604.1"/>
    <property type="molecule type" value="Genomic_DNA"/>
</dbReference>
<keyword evidence="1" id="KW-0812">Transmembrane</keyword>
<accession>A0A6A6GPD5</accession>
<evidence type="ECO:0000313" key="3">
    <source>
        <dbReference type="Proteomes" id="UP000799538"/>
    </source>
</evidence>
<dbReference type="AlphaFoldDB" id="A0A6A6GPD5"/>
<proteinExistence type="predicted"/>
<keyword evidence="3" id="KW-1185">Reference proteome</keyword>
<organism evidence="2 3">
    <name type="scientific">Elsinoe ampelina</name>
    <dbReference type="NCBI Taxonomy" id="302913"/>
    <lineage>
        <taxon>Eukaryota</taxon>
        <taxon>Fungi</taxon>
        <taxon>Dikarya</taxon>
        <taxon>Ascomycota</taxon>
        <taxon>Pezizomycotina</taxon>
        <taxon>Dothideomycetes</taxon>
        <taxon>Dothideomycetidae</taxon>
        <taxon>Myriangiales</taxon>
        <taxon>Elsinoaceae</taxon>
        <taxon>Elsinoe</taxon>
    </lineage>
</organism>
<evidence type="ECO:0000256" key="1">
    <source>
        <dbReference type="SAM" id="Phobius"/>
    </source>
</evidence>
<sequence>MATGAQVVHRCLLAPPVASSAVVFVTSLVWSVGFASLQLSHCFARDSVSLAKFHVIVPPMQAKPESLQHRSCGGDLGVQALNAVPFGGPSALQPPSRPSIQIWSTMKTAQPPWPDVSLTPINVDISCCMIV</sequence>
<feature type="transmembrane region" description="Helical" evidence="1">
    <location>
        <begin position="12"/>
        <end position="37"/>
    </location>
</feature>
<name>A0A6A6GPD5_9PEZI</name>
<evidence type="ECO:0000313" key="2">
    <source>
        <dbReference type="EMBL" id="KAF2227604.1"/>
    </source>
</evidence>
<keyword evidence="1" id="KW-0472">Membrane</keyword>
<dbReference type="Proteomes" id="UP000799538">
    <property type="component" value="Unassembled WGS sequence"/>
</dbReference>
<keyword evidence="1" id="KW-1133">Transmembrane helix</keyword>
<reference evidence="3" key="1">
    <citation type="journal article" date="2020" name="Stud. Mycol.">
        <title>101 Dothideomycetes genomes: A test case for predicting lifestyles and emergence of pathogens.</title>
        <authorList>
            <person name="Haridas S."/>
            <person name="Albert R."/>
            <person name="Binder M."/>
            <person name="Bloem J."/>
            <person name="LaButti K."/>
            <person name="Salamov A."/>
            <person name="Andreopoulos B."/>
            <person name="Baker S."/>
            <person name="Barry K."/>
            <person name="Bills G."/>
            <person name="Bluhm B."/>
            <person name="Cannon C."/>
            <person name="Castanera R."/>
            <person name="Culley D."/>
            <person name="Daum C."/>
            <person name="Ezra D."/>
            <person name="Gonzalez J."/>
            <person name="Henrissat B."/>
            <person name="Kuo A."/>
            <person name="Liang C."/>
            <person name="Lipzen A."/>
            <person name="Lutzoni F."/>
            <person name="Magnuson J."/>
            <person name="Mondo S."/>
            <person name="Nolan M."/>
            <person name="Ohm R."/>
            <person name="Pangilinan J."/>
            <person name="Park H.-J."/>
            <person name="Ramirez L."/>
            <person name="Alfaro M."/>
            <person name="Sun H."/>
            <person name="Tritt A."/>
            <person name="Yoshinaga Y."/>
            <person name="Zwiers L.-H."/>
            <person name="Turgeon B."/>
            <person name="Goodwin S."/>
            <person name="Spatafora J."/>
            <person name="Crous P."/>
            <person name="Grigoriev I."/>
        </authorList>
    </citation>
    <scope>NUCLEOTIDE SEQUENCE [LARGE SCALE GENOMIC DNA]</scope>
    <source>
        <strain evidence="3">CECT 20119</strain>
    </source>
</reference>
<gene>
    <name evidence="2" type="ORF">BDZ85DRAFT_5265</name>
</gene>
<protein>
    <submittedName>
        <fullName evidence="2">Uncharacterized protein</fullName>
    </submittedName>
</protein>